<dbReference type="SUPFAM" id="SSF74653">
    <property type="entry name" value="TolA/TonB C-terminal domain"/>
    <property type="match status" value="1"/>
</dbReference>
<evidence type="ECO:0000313" key="14">
    <source>
        <dbReference type="Proteomes" id="UP000000925"/>
    </source>
</evidence>
<dbReference type="PANTHER" id="PTHR33446">
    <property type="entry name" value="PROTEIN TONB-RELATED"/>
    <property type="match status" value="1"/>
</dbReference>
<dbReference type="GO" id="GO:0031992">
    <property type="term" value="F:energy transducer activity"/>
    <property type="evidence" value="ECO:0007669"/>
    <property type="project" value="InterPro"/>
</dbReference>
<dbReference type="AlphaFoldDB" id="D5EMP4"/>
<keyword evidence="4" id="KW-1003">Cell membrane</keyword>
<dbReference type="GO" id="GO:0055085">
    <property type="term" value="P:transmembrane transport"/>
    <property type="evidence" value="ECO:0007669"/>
    <property type="project" value="InterPro"/>
</dbReference>
<dbReference type="Gene3D" id="3.30.1150.10">
    <property type="match status" value="1"/>
</dbReference>
<dbReference type="STRING" id="583355.Caka_2267"/>
<dbReference type="GO" id="GO:0030288">
    <property type="term" value="C:outer membrane-bounded periplasmic space"/>
    <property type="evidence" value="ECO:0007669"/>
    <property type="project" value="InterPro"/>
</dbReference>
<evidence type="ECO:0000313" key="13">
    <source>
        <dbReference type="EMBL" id="ADE55284.1"/>
    </source>
</evidence>
<evidence type="ECO:0000256" key="4">
    <source>
        <dbReference type="ARBA" id="ARBA00022475"/>
    </source>
</evidence>
<keyword evidence="9 11" id="KW-0472">Membrane</keyword>
<feature type="domain" description="TonB C-terminal" evidence="12">
    <location>
        <begin position="130"/>
        <end position="219"/>
    </location>
</feature>
<dbReference type="PRINTS" id="PR01374">
    <property type="entry name" value="TONBPROTEIN"/>
</dbReference>
<comment type="subcellular location">
    <subcellularLocation>
        <location evidence="1">Cell inner membrane</location>
        <topology evidence="1">Single-pass membrane protein</topology>
        <orientation evidence="1">Periplasmic side</orientation>
    </subcellularLocation>
</comment>
<evidence type="ECO:0000256" key="2">
    <source>
        <dbReference type="ARBA" id="ARBA00006555"/>
    </source>
</evidence>
<feature type="compositionally biased region" description="Low complexity" evidence="10">
    <location>
        <begin position="88"/>
        <end position="98"/>
    </location>
</feature>
<comment type="similarity">
    <text evidence="2">Belongs to the TonB family.</text>
</comment>
<keyword evidence="7" id="KW-0653">Protein transport</keyword>
<dbReference type="NCBIfam" id="TIGR01352">
    <property type="entry name" value="tonB_Cterm"/>
    <property type="match status" value="1"/>
</dbReference>
<keyword evidence="14" id="KW-1185">Reference proteome</keyword>
<evidence type="ECO:0000256" key="5">
    <source>
        <dbReference type="ARBA" id="ARBA00022519"/>
    </source>
</evidence>
<sequence>MSSVYNAPKGKGTLASATILGLGISGLIFLAIPLTQLFTQYEKAPEEIDAIEMAPPPPPPPPDEPPPPPEPEQEEPPPELDTPPPPLSLDMLDMALDPGTGGSMAGDFALPSFEVGQQDLGGLDIFDIEDLETKPIARKQAGPRYPSTAKRKKLQGYALAEFIVDENGSVAQVEIKQSSDPVFDKPTIDAIRGWKFSPGEKDGREVKTRCRIKIPYTLK</sequence>
<dbReference type="InterPro" id="IPR006260">
    <property type="entry name" value="TonB/TolA_C"/>
</dbReference>
<dbReference type="eggNOG" id="COG0810">
    <property type="taxonomic scope" value="Bacteria"/>
</dbReference>
<dbReference type="GO" id="GO:0015031">
    <property type="term" value="P:protein transport"/>
    <property type="evidence" value="ECO:0007669"/>
    <property type="project" value="UniProtKB-KW"/>
</dbReference>
<dbReference type="HOGENOM" id="CLU_076057_5_0_0"/>
<proteinExistence type="inferred from homology"/>
<evidence type="ECO:0000256" key="11">
    <source>
        <dbReference type="SAM" id="Phobius"/>
    </source>
</evidence>
<organism evidence="13 14">
    <name type="scientific">Coraliomargarita akajimensis (strain DSM 45221 / IAM 15411 / JCM 23193 / KCTC 12865 / 04OKA010-24)</name>
    <dbReference type="NCBI Taxonomy" id="583355"/>
    <lineage>
        <taxon>Bacteria</taxon>
        <taxon>Pseudomonadati</taxon>
        <taxon>Verrucomicrobiota</taxon>
        <taxon>Opitutia</taxon>
        <taxon>Puniceicoccales</taxon>
        <taxon>Coraliomargaritaceae</taxon>
        <taxon>Coraliomargarita</taxon>
    </lineage>
</organism>
<evidence type="ECO:0000256" key="10">
    <source>
        <dbReference type="SAM" id="MobiDB-lite"/>
    </source>
</evidence>
<dbReference type="PROSITE" id="PS52015">
    <property type="entry name" value="TONB_CTD"/>
    <property type="match status" value="1"/>
</dbReference>
<keyword evidence="6 11" id="KW-0812">Transmembrane</keyword>
<accession>D5EMP4</accession>
<dbReference type="Proteomes" id="UP000000925">
    <property type="component" value="Chromosome"/>
</dbReference>
<evidence type="ECO:0000256" key="6">
    <source>
        <dbReference type="ARBA" id="ARBA00022692"/>
    </source>
</evidence>
<dbReference type="RefSeq" id="WP_013044006.1">
    <property type="nucleotide sequence ID" value="NC_014008.1"/>
</dbReference>
<dbReference type="EMBL" id="CP001998">
    <property type="protein sequence ID" value="ADE55284.1"/>
    <property type="molecule type" value="Genomic_DNA"/>
</dbReference>
<dbReference type="InterPro" id="IPR037682">
    <property type="entry name" value="TonB_C"/>
</dbReference>
<feature type="compositionally biased region" description="Pro residues" evidence="10">
    <location>
        <begin position="54"/>
        <end position="70"/>
    </location>
</feature>
<dbReference type="InterPro" id="IPR003538">
    <property type="entry name" value="TonB"/>
</dbReference>
<reference evidence="13 14" key="1">
    <citation type="journal article" date="2010" name="Stand. Genomic Sci.">
        <title>Complete genome sequence of Coraliomargarita akajimensis type strain (04OKA010-24).</title>
        <authorList>
            <person name="Mavromatis K."/>
            <person name="Abt B."/>
            <person name="Brambilla E."/>
            <person name="Lapidus A."/>
            <person name="Copeland A."/>
            <person name="Deshpande S."/>
            <person name="Nolan M."/>
            <person name="Lucas S."/>
            <person name="Tice H."/>
            <person name="Cheng J.F."/>
            <person name="Han C."/>
            <person name="Detter J.C."/>
            <person name="Woyke T."/>
            <person name="Goodwin L."/>
            <person name="Pitluck S."/>
            <person name="Held B."/>
            <person name="Brettin T."/>
            <person name="Tapia R."/>
            <person name="Ivanova N."/>
            <person name="Mikhailova N."/>
            <person name="Pati A."/>
            <person name="Liolios K."/>
            <person name="Chen A."/>
            <person name="Palaniappan K."/>
            <person name="Land M."/>
            <person name="Hauser L."/>
            <person name="Chang Y.J."/>
            <person name="Jeffries C.D."/>
            <person name="Rohde M."/>
            <person name="Goker M."/>
            <person name="Bristow J."/>
            <person name="Eisen J.A."/>
            <person name="Markowitz V."/>
            <person name="Hugenholtz P."/>
            <person name="Klenk H.P."/>
            <person name="Kyrpides N.C."/>
        </authorList>
    </citation>
    <scope>NUCLEOTIDE SEQUENCE [LARGE SCALE GENOMIC DNA]</scope>
    <source>
        <strain evidence="14">DSM 45221 / IAM 15411 / JCM 23193 / KCTC 12865</strain>
    </source>
</reference>
<gene>
    <name evidence="13" type="ordered locus">Caka_2267</name>
</gene>
<dbReference type="GO" id="GO:0005886">
    <property type="term" value="C:plasma membrane"/>
    <property type="evidence" value="ECO:0007669"/>
    <property type="project" value="UniProtKB-SubCell"/>
</dbReference>
<feature type="region of interest" description="Disordered" evidence="10">
    <location>
        <begin position="51"/>
        <end position="100"/>
    </location>
</feature>
<evidence type="ECO:0000259" key="12">
    <source>
        <dbReference type="PROSITE" id="PS52015"/>
    </source>
</evidence>
<evidence type="ECO:0000256" key="1">
    <source>
        <dbReference type="ARBA" id="ARBA00004383"/>
    </source>
</evidence>
<evidence type="ECO:0000256" key="9">
    <source>
        <dbReference type="ARBA" id="ARBA00023136"/>
    </source>
</evidence>
<dbReference type="InterPro" id="IPR051045">
    <property type="entry name" value="TonB-dependent_transducer"/>
</dbReference>
<feature type="transmembrane region" description="Helical" evidence="11">
    <location>
        <begin position="12"/>
        <end position="34"/>
    </location>
</feature>
<dbReference type="KEGG" id="caa:Caka_2267"/>
<keyword evidence="8 11" id="KW-1133">Transmembrane helix</keyword>
<name>D5EMP4_CORAD</name>
<evidence type="ECO:0000256" key="3">
    <source>
        <dbReference type="ARBA" id="ARBA00022448"/>
    </source>
</evidence>
<dbReference type="GO" id="GO:0015891">
    <property type="term" value="P:siderophore transport"/>
    <property type="evidence" value="ECO:0007669"/>
    <property type="project" value="InterPro"/>
</dbReference>
<keyword evidence="5" id="KW-0997">Cell inner membrane</keyword>
<evidence type="ECO:0000256" key="7">
    <source>
        <dbReference type="ARBA" id="ARBA00022927"/>
    </source>
</evidence>
<dbReference type="Pfam" id="PF03544">
    <property type="entry name" value="TonB_C"/>
    <property type="match status" value="1"/>
</dbReference>
<keyword evidence="3" id="KW-0813">Transport</keyword>
<protein>
    <submittedName>
        <fullName evidence="13">TonB family protein</fullName>
    </submittedName>
</protein>
<evidence type="ECO:0000256" key="8">
    <source>
        <dbReference type="ARBA" id="ARBA00022989"/>
    </source>
</evidence>